<proteinExistence type="predicted"/>
<feature type="compositionally biased region" description="Low complexity" evidence="1">
    <location>
        <begin position="200"/>
        <end position="215"/>
    </location>
</feature>
<dbReference type="AlphaFoldDB" id="A0A1I7YJX0"/>
<feature type="compositionally biased region" description="Polar residues" evidence="1">
    <location>
        <begin position="78"/>
        <end position="132"/>
    </location>
</feature>
<dbReference type="WBParaSite" id="L893_g17170.t1">
    <property type="protein sequence ID" value="L893_g17170.t1"/>
    <property type="gene ID" value="L893_g17170"/>
</dbReference>
<keyword evidence="2" id="KW-1185">Reference proteome</keyword>
<protein>
    <submittedName>
        <fullName evidence="3">Protein muscleblind</fullName>
    </submittedName>
</protein>
<name>A0A1I7YJX0_9BILA</name>
<organism evidence="2 3">
    <name type="scientific">Steinernema glaseri</name>
    <dbReference type="NCBI Taxonomy" id="37863"/>
    <lineage>
        <taxon>Eukaryota</taxon>
        <taxon>Metazoa</taxon>
        <taxon>Ecdysozoa</taxon>
        <taxon>Nematoda</taxon>
        <taxon>Chromadorea</taxon>
        <taxon>Rhabditida</taxon>
        <taxon>Tylenchina</taxon>
        <taxon>Panagrolaimomorpha</taxon>
        <taxon>Strongyloidoidea</taxon>
        <taxon>Steinernematidae</taxon>
        <taxon>Steinernema</taxon>
    </lineage>
</organism>
<feature type="region of interest" description="Disordered" evidence="1">
    <location>
        <begin position="27"/>
        <end position="56"/>
    </location>
</feature>
<dbReference type="Proteomes" id="UP000095287">
    <property type="component" value="Unplaced"/>
</dbReference>
<feature type="region of interest" description="Disordered" evidence="1">
    <location>
        <begin position="68"/>
        <end position="145"/>
    </location>
</feature>
<sequence length="263" mass="28527">MSEDEIAAALTMLDLSRCPVQHTQIPMPPAQPMPYVYNGDQPDFRNPPGTSGNDLHLSVDYLVPHKKQKMDGDKFDNPWSQPSTAAGSSGSFNPTASSSSTLSGMNQKMATDGVASSSQRASTPNTSSNSAQKRPALGASTGTPNGMNNAAADLYLWNLMQACGARMMENPCPVYPCCPMYPVVGPNFVPQLAAPNASGQQQQPLPQQPQLPQAQQPQMMPNLVPTPYGYQYGPGLPNFPMLGWWNPVMQQHFQQFLQEQSKK</sequence>
<accession>A0A1I7YJX0</accession>
<evidence type="ECO:0000313" key="3">
    <source>
        <dbReference type="WBParaSite" id="L893_g17170.t1"/>
    </source>
</evidence>
<evidence type="ECO:0000313" key="2">
    <source>
        <dbReference type="Proteomes" id="UP000095287"/>
    </source>
</evidence>
<feature type="region of interest" description="Disordered" evidence="1">
    <location>
        <begin position="194"/>
        <end position="215"/>
    </location>
</feature>
<reference evidence="3" key="1">
    <citation type="submission" date="2016-11" db="UniProtKB">
        <authorList>
            <consortium name="WormBaseParasite"/>
        </authorList>
    </citation>
    <scope>IDENTIFICATION</scope>
</reference>
<evidence type="ECO:0000256" key="1">
    <source>
        <dbReference type="SAM" id="MobiDB-lite"/>
    </source>
</evidence>